<evidence type="ECO:0000256" key="2">
    <source>
        <dbReference type="SAM" id="MobiDB-lite"/>
    </source>
</evidence>
<organism evidence="4 5">
    <name type="scientific">Zingiber officinale</name>
    <name type="common">Ginger</name>
    <name type="synonym">Amomum zingiber</name>
    <dbReference type="NCBI Taxonomy" id="94328"/>
    <lineage>
        <taxon>Eukaryota</taxon>
        <taxon>Viridiplantae</taxon>
        <taxon>Streptophyta</taxon>
        <taxon>Embryophyta</taxon>
        <taxon>Tracheophyta</taxon>
        <taxon>Spermatophyta</taxon>
        <taxon>Magnoliopsida</taxon>
        <taxon>Liliopsida</taxon>
        <taxon>Zingiberales</taxon>
        <taxon>Zingiberaceae</taxon>
        <taxon>Zingiber</taxon>
    </lineage>
</organism>
<dbReference type="EMBL" id="JACMSC010000003">
    <property type="protein sequence ID" value="KAG6528179.1"/>
    <property type="molecule type" value="Genomic_DNA"/>
</dbReference>
<proteinExistence type="predicted"/>
<keyword evidence="1" id="KW-0677">Repeat</keyword>
<reference evidence="4 5" key="1">
    <citation type="submission" date="2020-08" db="EMBL/GenBank/DDBJ databases">
        <title>Plant Genome Project.</title>
        <authorList>
            <person name="Zhang R.-G."/>
        </authorList>
    </citation>
    <scope>NUCLEOTIDE SEQUENCE [LARGE SCALE GENOMIC DNA]</scope>
    <source>
        <tissue evidence="4">Rhizome</tissue>
    </source>
</reference>
<name>A0A8J5HLZ6_ZINOF</name>
<sequence length="388" mass="43825">MPAGSPTESASCSSGSTSTDSIGCFRGRPGPRRGRGVVSPRFIPDKNHKVGGSGLASNTDLSHLRSFTVFGEDVPPPKDYRKQRLLRAIDLEGCRETDHFHRKSFSKLFLLMYLSLRNTELFELPDSIGDLQNLEFFDIRETNIRKLPNSIVKLRKLVYLLGGSLTGFKFPKGIRKLKRLATFGTARTRNVHSLQEIGELVHVQKLAISFCCSDLSLRMLEEISALLSKVNDSLRSLKILHWADRSLKKALDEVASPPLLLCKLMIRCRLYELPPWFASLKHGIKISLFFTRLQLEDLQVMRNLPALVYLKLGYESFVNNDEDLVFDRGGFAQLKFLEIIERNVSFKEGAVRSLEIFKIDLPTTPRSLLVNGKNIRTSAWAKGGSHYN</sequence>
<evidence type="ECO:0000313" key="5">
    <source>
        <dbReference type="Proteomes" id="UP000734854"/>
    </source>
</evidence>
<evidence type="ECO:0000313" key="4">
    <source>
        <dbReference type="EMBL" id="KAG6528179.1"/>
    </source>
</evidence>
<protein>
    <recommendedName>
        <fullName evidence="3">Disease resistance R13L4/SHOC-2-like LRR domain-containing protein</fullName>
    </recommendedName>
</protein>
<dbReference type="InterPro" id="IPR055414">
    <property type="entry name" value="LRR_R13L4/SHOC2-like"/>
</dbReference>
<feature type="domain" description="Disease resistance R13L4/SHOC-2-like LRR" evidence="3">
    <location>
        <begin position="63"/>
        <end position="361"/>
    </location>
</feature>
<dbReference type="PANTHER" id="PTHR47186:SF56">
    <property type="entry name" value="GENOME ASSEMBLY, CHROMOSOME: II"/>
    <property type="match status" value="1"/>
</dbReference>
<dbReference type="InterPro" id="IPR032675">
    <property type="entry name" value="LRR_dom_sf"/>
</dbReference>
<accession>A0A8J5HLZ6</accession>
<dbReference type="Proteomes" id="UP000734854">
    <property type="component" value="Unassembled WGS sequence"/>
</dbReference>
<feature type="compositionally biased region" description="Low complexity" evidence="2">
    <location>
        <begin position="1"/>
        <end position="28"/>
    </location>
</feature>
<dbReference type="Gene3D" id="3.80.10.10">
    <property type="entry name" value="Ribonuclease Inhibitor"/>
    <property type="match status" value="1"/>
</dbReference>
<dbReference type="PANTHER" id="PTHR47186">
    <property type="entry name" value="LEUCINE-RICH REPEAT-CONTAINING PROTEIN 57"/>
    <property type="match status" value="1"/>
</dbReference>
<evidence type="ECO:0000259" key="3">
    <source>
        <dbReference type="Pfam" id="PF23598"/>
    </source>
</evidence>
<comment type="caution">
    <text evidence="4">The sequence shown here is derived from an EMBL/GenBank/DDBJ whole genome shotgun (WGS) entry which is preliminary data.</text>
</comment>
<dbReference type="Pfam" id="PF23598">
    <property type="entry name" value="LRR_14"/>
    <property type="match status" value="1"/>
</dbReference>
<evidence type="ECO:0000256" key="1">
    <source>
        <dbReference type="ARBA" id="ARBA00022737"/>
    </source>
</evidence>
<dbReference type="AlphaFoldDB" id="A0A8J5HLZ6"/>
<feature type="region of interest" description="Disordered" evidence="2">
    <location>
        <begin position="1"/>
        <end position="55"/>
    </location>
</feature>
<dbReference type="SUPFAM" id="SSF52058">
    <property type="entry name" value="L domain-like"/>
    <property type="match status" value="1"/>
</dbReference>
<keyword evidence="5" id="KW-1185">Reference proteome</keyword>
<gene>
    <name evidence="4" type="ORF">ZIOFF_010329</name>
</gene>